<comment type="caution">
    <text evidence="5">The sequence shown here is derived from an EMBL/GenBank/DDBJ whole genome shotgun (WGS) entry which is preliminary data.</text>
</comment>
<protein>
    <recommendedName>
        <fullName evidence="7">UDP-glycosyltransferase</fullName>
    </recommendedName>
</protein>
<dbReference type="InterPro" id="IPR002213">
    <property type="entry name" value="UDP_glucos_trans"/>
</dbReference>
<dbReference type="Pfam" id="PF00201">
    <property type="entry name" value="UDPGT"/>
    <property type="match status" value="2"/>
</dbReference>
<comment type="similarity">
    <text evidence="1">Belongs to the UDP-glycosyltransferase family.</text>
</comment>
<evidence type="ECO:0008006" key="7">
    <source>
        <dbReference type="Google" id="ProtNLM"/>
    </source>
</evidence>
<name>A0A8S0ZJE1_ARCPL</name>
<keyword evidence="4" id="KW-1133">Transmembrane helix</keyword>
<evidence type="ECO:0000313" key="6">
    <source>
        <dbReference type="Proteomes" id="UP000494106"/>
    </source>
</evidence>
<dbReference type="Proteomes" id="UP000494106">
    <property type="component" value="Unassembled WGS sequence"/>
</dbReference>
<keyword evidence="2" id="KW-0328">Glycosyltransferase</keyword>
<dbReference type="CDD" id="cd03784">
    <property type="entry name" value="GT1_Gtf-like"/>
    <property type="match status" value="2"/>
</dbReference>
<evidence type="ECO:0000256" key="1">
    <source>
        <dbReference type="ARBA" id="ARBA00009995"/>
    </source>
</evidence>
<dbReference type="EMBL" id="CADEBC010000479">
    <property type="protein sequence ID" value="CAB3233308.1"/>
    <property type="molecule type" value="Genomic_DNA"/>
</dbReference>
<dbReference type="GO" id="GO:0008194">
    <property type="term" value="F:UDP-glycosyltransferase activity"/>
    <property type="evidence" value="ECO:0007669"/>
    <property type="project" value="InterPro"/>
</dbReference>
<dbReference type="PANTHER" id="PTHR48043:SF159">
    <property type="entry name" value="EG:EG0003.4 PROTEIN-RELATED"/>
    <property type="match status" value="1"/>
</dbReference>
<feature type="transmembrane region" description="Helical" evidence="4">
    <location>
        <begin position="459"/>
        <end position="482"/>
    </location>
</feature>
<reference evidence="5 6" key="1">
    <citation type="submission" date="2020-04" db="EMBL/GenBank/DDBJ databases">
        <authorList>
            <person name="Wallbank WR R."/>
            <person name="Pardo Diaz C."/>
            <person name="Kozak K."/>
            <person name="Martin S."/>
            <person name="Jiggins C."/>
            <person name="Moest M."/>
            <person name="Warren A I."/>
            <person name="Byers J.R.P. K."/>
            <person name="Montejo-Kovacevich G."/>
            <person name="Yen C E."/>
        </authorList>
    </citation>
    <scope>NUCLEOTIDE SEQUENCE [LARGE SCALE GENOMIC DNA]</scope>
</reference>
<accession>A0A8S0ZJE1</accession>
<dbReference type="Gene3D" id="3.40.50.2000">
    <property type="entry name" value="Glycogen Phosphorylase B"/>
    <property type="match status" value="2"/>
</dbReference>
<dbReference type="AlphaFoldDB" id="A0A8S0ZJE1"/>
<feature type="transmembrane region" description="Helical" evidence="4">
    <location>
        <begin position="489"/>
        <end position="510"/>
    </location>
</feature>
<keyword evidence="4" id="KW-0812">Transmembrane</keyword>
<evidence type="ECO:0000313" key="5">
    <source>
        <dbReference type="EMBL" id="CAB3233308.1"/>
    </source>
</evidence>
<sequence>MPAKSHANLGDALVKQLLKDGNEVVYINCFKIENAPSSLRQIDVSANKNYLPENALSITTLLKKINVPDNRNVVNSLMFFLVAKTLENKEVQALLSDPKEHFDVVIVEWMFSDVFASFASLFGCPLIWVSSVEVNSHILSLIDVMPNPAYSTDTLSSSVTPFTFKERVKEVWTRVKEAYYDYMYYDKQQIDIYNEWVAPHFIARGRKPPSFEEFRYNASLVLGNSHISMGEGLRIPHNYKPVGGYHIDENVKPLPKDLKKIMDSAKDGVIYFSMGSNLKSKDWPVEIKQNLLNMFGTLKQTVLWKFEEDLPNVPKNVHILKWAPQQGILAHPNCVIFISHGGLLSTTEAINFGVPIIGIPVFGDQFVNVKRSVKKGFALKVDLTYDVAEALNLAIKEMLSKPTYKERAKELSYIYHDRPMKPAQELGHWVRHVVNTRGAAHLRSPAVVVPLYQRLFLDLVALAAIALFVITKLLCYLCSIVFPKKKMTALLYFLLGLTLTLNSCHAYKALVVYPMPARSHANLGDALVKQLLKDGNEVVYINCFKIENAPSSLRQIDVSSNKDLLPTKALSITTLLENADIRDNRDMVRRLMLHMVSKTLENKEVQKLLSDPKEHFDVVIVEWMFSEIFASLAPLFGCPLIWVSSVEINSHILGLIDVMPNPAYSVDMLSSSITPLSFQERVQELWGRLTEAYYDYMYYDKIQSNIYKEWIAPHFLAKSQKPPSFEEFRYNASLVLANSHISMGEGLRIPHNYKPVGGYHIDENVKPLPEDLKKIMDSAKDGVIYFSMGSNLKSKDWPVEIKQNLLNMFGTLKQTVLWKFEEDLPNVPKNVHILKWAPQQSILAHPNCVIFISHGGLLSTTEAINFGVPVIGIPVFGDQFVNVKRSINKGFALKVDLSYNVAKDLNIAIKEMLSKSTYRERVKELSYIYHDRPMKPAQELGHWVRHVVNTRGAAHLRSPAVVVPLYQRLFLDLVALVAISLLVITKLLCYLCSIVFPKKVSTVLYITQKSRHQPHSKIYQCLLNLSIRKHD</sequence>
<evidence type="ECO:0000256" key="4">
    <source>
        <dbReference type="SAM" id="Phobius"/>
    </source>
</evidence>
<gene>
    <name evidence="5" type="ORF">APLA_LOCUS5170</name>
</gene>
<dbReference type="OrthoDB" id="5835829at2759"/>
<evidence type="ECO:0000256" key="3">
    <source>
        <dbReference type="ARBA" id="ARBA00022679"/>
    </source>
</evidence>
<keyword evidence="6" id="KW-1185">Reference proteome</keyword>
<feature type="transmembrane region" description="Helical" evidence="4">
    <location>
        <begin position="973"/>
        <end position="996"/>
    </location>
</feature>
<keyword evidence="4" id="KW-0472">Membrane</keyword>
<organism evidence="5 6">
    <name type="scientific">Arctia plantaginis</name>
    <name type="common">Wood tiger moth</name>
    <name type="synonym">Phalaena plantaginis</name>
    <dbReference type="NCBI Taxonomy" id="874455"/>
    <lineage>
        <taxon>Eukaryota</taxon>
        <taxon>Metazoa</taxon>
        <taxon>Ecdysozoa</taxon>
        <taxon>Arthropoda</taxon>
        <taxon>Hexapoda</taxon>
        <taxon>Insecta</taxon>
        <taxon>Pterygota</taxon>
        <taxon>Neoptera</taxon>
        <taxon>Endopterygota</taxon>
        <taxon>Lepidoptera</taxon>
        <taxon>Glossata</taxon>
        <taxon>Ditrysia</taxon>
        <taxon>Noctuoidea</taxon>
        <taxon>Erebidae</taxon>
        <taxon>Arctiinae</taxon>
        <taxon>Arctia</taxon>
    </lineage>
</organism>
<dbReference type="FunFam" id="3.40.50.2000:FF:000050">
    <property type="entry name" value="UDP-glucuronosyltransferase"/>
    <property type="match status" value="2"/>
</dbReference>
<evidence type="ECO:0000256" key="2">
    <source>
        <dbReference type="ARBA" id="ARBA00022676"/>
    </source>
</evidence>
<proteinExistence type="inferred from homology"/>
<dbReference type="SUPFAM" id="SSF53756">
    <property type="entry name" value="UDP-Glycosyltransferase/glycogen phosphorylase"/>
    <property type="match status" value="2"/>
</dbReference>
<dbReference type="InterPro" id="IPR050271">
    <property type="entry name" value="UDP-glycosyltransferase"/>
</dbReference>
<keyword evidence="3" id="KW-0808">Transferase</keyword>
<dbReference type="PANTHER" id="PTHR48043">
    <property type="entry name" value="EG:EG0003.4 PROTEIN-RELATED"/>
    <property type="match status" value="1"/>
</dbReference>